<dbReference type="Proteomes" id="UP001162162">
    <property type="component" value="Unassembled WGS sequence"/>
</dbReference>
<reference evidence="2" key="1">
    <citation type="journal article" date="2023" name="Insect Mol. Biol.">
        <title>Genome sequencing provides insights into the evolution of gene families encoding plant cell wall-degrading enzymes in longhorned beetles.</title>
        <authorList>
            <person name="Shin N.R."/>
            <person name="Okamura Y."/>
            <person name="Kirsch R."/>
            <person name="Pauchet Y."/>
        </authorList>
    </citation>
    <scope>NUCLEOTIDE SEQUENCE</scope>
    <source>
        <strain evidence="2">AMC_N1</strain>
    </source>
</reference>
<keyword evidence="1" id="KW-0812">Transmembrane</keyword>
<protein>
    <submittedName>
        <fullName evidence="2">Uncharacterized protein</fullName>
    </submittedName>
</protein>
<sequence length="103" mass="12094">MLCFRQRFCQTNNVFIICSLLLAAGFILQIKVLYINHQKQLRLMEYKQRISEVTETINSVEKLANYTSSLMRKLEMVTQTHKLNREIFLFNVSIYQSIATLSA</sequence>
<dbReference type="EMBL" id="JAPWTK010000052">
    <property type="protein sequence ID" value="KAJ8953948.1"/>
    <property type="molecule type" value="Genomic_DNA"/>
</dbReference>
<keyword evidence="3" id="KW-1185">Reference proteome</keyword>
<organism evidence="2 3">
    <name type="scientific">Aromia moschata</name>
    <dbReference type="NCBI Taxonomy" id="1265417"/>
    <lineage>
        <taxon>Eukaryota</taxon>
        <taxon>Metazoa</taxon>
        <taxon>Ecdysozoa</taxon>
        <taxon>Arthropoda</taxon>
        <taxon>Hexapoda</taxon>
        <taxon>Insecta</taxon>
        <taxon>Pterygota</taxon>
        <taxon>Neoptera</taxon>
        <taxon>Endopterygota</taxon>
        <taxon>Coleoptera</taxon>
        <taxon>Polyphaga</taxon>
        <taxon>Cucujiformia</taxon>
        <taxon>Chrysomeloidea</taxon>
        <taxon>Cerambycidae</taxon>
        <taxon>Cerambycinae</taxon>
        <taxon>Callichromatini</taxon>
        <taxon>Aromia</taxon>
    </lineage>
</organism>
<dbReference type="AlphaFoldDB" id="A0AAV8YTH4"/>
<proteinExistence type="predicted"/>
<feature type="transmembrane region" description="Helical" evidence="1">
    <location>
        <begin position="14"/>
        <end position="34"/>
    </location>
</feature>
<evidence type="ECO:0000256" key="1">
    <source>
        <dbReference type="SAM" id="Phobius"/>
    </source>
</evidence>
<name>A0AAV8YTH4_9CUCU</name>
<keyword evidence="1" id="KW-1133">Transmembrane helix</keyword>
<evidence type="ECO:0000313" key="2">
    <source>
        <dbReference type="EMBL" id="KAJ8953948.1"/>
    </source>
</evidence>
<evidence type="ECO:0000313" key="3">
    <source>
        <dbReference type="Proteomes" id="UP001162162"/>
    </source>
</evidence>
<keyword evidence="1" id="KW-0472">Membrane</keyword>
<gene>
    <name evidence="2" type="ORF">NQ318_019191</name>
</gene>
<accession>A0AAV8YTH4</accession>
<comment type="caution">
    <text evidence="2">The sequence shown here is derived from an EMBL/GenBank/DDBJ whole genome shotgun (WGS) entry which is preliminary data.</text>
</comment>